<dbReference type="PANTHER" id="PTHR16026:SF0">
    <property type="entry name" value="CARTILAGE ACIDIC PROTEIN 1"/>
    <property type="match status" value="1"/>
</dbReference>
<dbReference type="InterPro" id="IPR027039">
    <property type="entry name" value="Crtac1"/>
</dbReference>
<accession>A0AAU7BRX3</accession>
<name>A0AAU7BRX3_9FLAO</name>
<sequence>MKTKLLFLIICIAPFAIKAQSSSNTCATADSATHITSAGTYSITSFDGTAPVPGCSPGSIASNGEWFAYTPTNDYQVEISSDIAGNDGKDTKVQVYDGTCGSLNCIIGNDDYDNYTVYARLSNVKFTVQANTTYYIAWDNRYDSSSFDFTLTEAPVLAISFNEQVRSGGGTLRGAVDMNNDGLDDIVSIVAKNVNDSNVYDINIQEQVPGGGFTGHDYPVSAPYSASWSLAAGDYNGDGYNDLVWGNGSGVNIIKATNSGTDYAIVETKSGIFTQRTNFVDINEDGRLDVFICHDIAPNIYYMNETSGLEFYQGADANGVPEGLGIYPSGGNYGSVWVDYDNDGDIDMFLAKCGGGEERRKNQLFRNNGNGSYTEVAVAANLADPIQTWSGAWGDYDNDGDMDVFIGGYSGASHKMMRNNGDGTFTDVTATTNLGFFTYTGIDNAPVDFNNDGFIDILSNGNVLLNDGNSTNMSFTAYTSGMPPQGAIGDLNDDGFMDVTSGSKIYYNNGNLNNYFKIKLVGNGLNKAGIGARIEITTSSGTQIRDVRSGEGFRYMNSLTTHFGLGTDTNITSVKVYWPSNTVDIINNVSVNQSITLAEGSTLSTQTETFAEDLTLFPNPAKSTLYVRTKYNLSDAIYTVFDISGKRVLNSKFGKDNTVNVSSLSTGTYFLRVMQDGLSHTQKFIKE</sequence>
<evidence type="ECO:0000256" key="2">
    <source>
        <dbReference type="SAM" id="SignalP"/>
    </source>
</evidence>
<dbReference type="NCBIfam" id="TIGR04183">
    <property type="entry name" value="Por_Secre_tail"/>
    <property type="match status" value="1"/>
</dbReference>
<dbReference type="EMBL" id="CP157199">
    <property type="protein sequence ID" value="XBG61052.1"/>
    <property type="molecule type" value="Genomic_DNA"/>
</dbReference>
<proteinExistence type="predicted"/>
<dbReference type="Pfam" id="PF01839">
    <property type="entry name" value="FG-GAP"/>
    <property type="match status" value="1"/>
</dbReference>
<dbReference type="InterPro" id="IPR011519">
    <property type="entry name" value="UnbV_ASPIC"/>
</dbReference>
<protein>
    <submittedName>
        <fullName evidence="5">FG-GAP-like repeat-containing protein</fullName>
    </submittedName>
</protein>
<evidence type="ECO:0000313" key="5">
    <source>
        <dbReference type="EMBL" id="XBG61052.1"/>
    </source>
</evidence>
<feature type="chain" id="PRO_5043380532" evidence="2">
    <location>
        <begin position="19"/>
        <end position="687"/>
    </location>
</feature>
<evidence type="ECO:0000259" key="4">
    <source>
        <dbReference type="Pfam" id="PF18962"/>
    </source>
</evidence>
<organism evidence="5">
    <name type="scientific">Pontimicrobium sp. SW4</name>
    <dbReference type="NCBI Taxonomy" id="3153519"/>
    <lineage>
        <taxon>Bacteria</taxon>
        <taxon>Pseudomonadati</taxon>
        <taxon>Bacteroidota</taxon>
        <taxon>Flavobacteriia</taxon>
        <taxon>Flavobacteriales</taxon>
        <taxon>Flavobacteriaceae</taxon>
        <taxon>Pontimicrobium</taxon>
    </lineage>
</organism>
<feature type="domain" description="ASPIC/UnbV" evidence="3">
    <location>
        <begin position="529"/>
        <end position="596"/>
    </location>
</feature>
<dbReference type="RefSeq" id="WP_347923301.1">
    <property type="nucleotide sequence ID" value="NZ_CP157199.1"/>
</dbReference>
<evidence type="ECO:0000256" key="1">
    <source>
        <dbReference type="ARBA" id="ARBA00022729"/>
    </source>
</evidence>
<dbReference type="InterPro" id="IPR026444">
    <property type="entry name" value="Secre_tail"/>
</dbReference>
<feature type="domain" description="Secretion system C-terminal sorting" evidence="4">
    <location>
        <begin position="616"/>
        <end position="685"/>
    </location>
</feature>
<dbReference type="Gene3D" id="2.130.10.130">
    <property type="entry name" value="Integrin alpha, N-terminal"/>
    <property type="match status" value="1"/>
</dbReference>
<dbReference type="Pfam" id="PF07593">
    <property type="entry name" value="UnbV_ASPIC"/>
    <property type="match status" value="1"/>
</dbReference>
<dbReference type="Pfam" id="PF13517">
    <property type="entry name" value="FG-GAP_3"/>
    <property type="match status" value="1"/>
</dbReference>
<dbReference type="InterPro" id="IPR013517">
    <property type="entry name" value="FG-GAP"/>
</dbReference>
<dbReference type="AlphaFoldDB" id="A0AAU7BRX3"/>
<dbReference type="Pfam" id="PF18962">
    <property type="entry name" value="Por_Secre_tail"/>
    <property type="match status" value="1"/>
</dbReference>
<keyword evidence="1 2" id="KW-0732">Signal</keyword>
<dbReference type="InterPro" id="IPR028994">
    <property type="entry name" value="Integrin_alpha_N"/>
</dbReference>
<reference evidence="5" key="1">
    <citation type="submission" date="2024-05" db="EMBL/GenBank/DDBJ databases">
        <title>Pontimicrobium maritimus sp. nov., isolated form sea water.</title>
        <authorList>
            <person name="Muhammad N."/>
            <person name="Vuong T.Q."/>
            <person name="Han H.L."/>
            <person name="Kim S.-G."/>
        </authorList>
    </citation>
    <scope>NUCLEOTIDE SEQUENCE</scope>
    <source>
        <strain evidence="5">SW4</strain>
    </source>
</reference>
<dbReference type="PANTHER" id="PTHR16026">
    <property type="entry name" value="CARTILAGE ACIDIC PROTEIN 1"/>
    <property type="match status" value="1"/>
</dbReference>
<gene>
    <name evidence="5" type="ORF">ABGB03_14425</name>
</gene>
<feature type="signal peptide" evidence="2">
    <location>
        <begin position="1"/>
        <end position="18"/>
    </location>
</feature>
<dbReference type="SUPFAM" id="SSF69318">
    <property type="entry name" value="Integrin alpha N-terminal domain"/>
    <property type="match status" value="2"/>
</dbReference>
<evidence type="ECO:0000259" key="3">
    <source>
        <dbReference type="Pfam" id="PF07593"/>
    </source>
</evidence>